<dbReference type="InterPro" id="IPR003593">
    <property type="entry name" value="AAA+_ATPase"/>
</dbReference>
<evidence type="ECO:0000256" key="5">
    <source>
        <dbReference type="ARBA" id="ARBA00022967"/>
    </source>
</evidence>
<reference evidence="9" key="1">
    <citation type="submission" date="2017-01" db="EMBL/GenBank/DDBJ databases">
        <authorList>
            <person name="Varghese N."/>
            <person name="Submissions S."/>
        </authorList>
    </citation>
    <scope>NUCLEOTIDE SEQUENCE [LARGE SCALE GENOMIC DNA]</scope>
    <source>
        <strain evidence="9">DSM 22306</strain>
    </source>
</reference>
<organism evidence="8 9">
    <name type="scientific">Neptunomonas antarctica</name>
    <dbReference type="NCBI Taxonomy" id="619304"/>
    <lineage>
        <taxon>Bacteria</taxon>
        <taxon>Pseudomonadati</taxon>
        <taxon>Pseudomonadota</taxon>
        <taxon>Gammaproteobacteria</taxon>
        <taxon>Oceanospirillales</taxon>
        <taxon>Oceanospirillaceae</taxon>
        <taxon>Neptunomonas</taxon>
    </lineage>
</organism>
<evidence type="ECO:0000313" key="9">
    <source>
        <dbReference type="Proteomes" id="UP000185999"/>
    </source>
</evidence>
<evidence type="ECO:0000256" key="1">
    <source>
        <dbReference type="ARBA" id="ARBA00005417"/>
    </source>
</evidence>
<dbReference type="NCBIfam" id="NF010068">
    <property type="entry name" value="PRK13548.1"/>
    <property type="match status" value="1"/>
</dbReference>
<dbReference type="PANTHER" id="PTHR42794">
    <property type="entry name" value="HEMIN IMPORT ATP-BINDING PROTEIN HMUV"/>
    <property type="match status" value="1"/>
</dbReference>
<comment type="function">
    <text evidence="6">Part of the ABC transporter complex HmuTUV involved in hemin import. Responsible for energy coupling to the transport system.</text>
</comment>
<dbReference type="PROSITE" id="PS00211">
    <property type="entry name" value="ABC_TRANSPORTER_1"/>
    <property type="match status" value="1"/>
</dbReference>
<sequence>MSFSVNHLSLSVGRKVLLDNLSFSINPGELVVVLGPNGAGKSSLLKVMSGEHSFSEGDMQINGASYRHWSVGDIARMVGVLPQSSQLVFPFTVLEVVMLGRLPHSSGRVRDAEIVKQVIDRVDMTHLMHAAYPSLSGGEKQRVQLARVLAQIWEESALGARYLLLDEPTSALDVAHQQLTLQLARELAGKGIGVMAILHDLNLAAQYGDRIVMLRQGAIAAQGSVEEILKPELIRQLFAIDVSILPHPVSQRPMVVML</sequence>
<dbReference type="AlphaFoldDB" id="A0A1N7LGB0"/>
<keyword evidence="2" id="KW-0813">Transport</keyword>
<name>A0A1N7LGB0_9GAMM</name>
<dbReference type="RefSeq" id="WP_054341662.1">
    <property type="nucleotide sequence ID" value="NZ_FTOE01000004.1"/>
</dbReference>
<evidence type="ECO:0000256" key="4">
    <source>
        <dbReference type="ARBA" id="ARBA00022840"/>
    </source>
</evidence>
<evidence type="ECO:0000256" key="3">
    <source>
        <dbReference type="ARBA" id="ARBA00022741"/>
    </source>
</evidence>
<dbReference type="SUPFAM" id="SSF52540">
    <property type="entry name" value="P-loop containing nucleoside triphosphate hydrolases"/>
    <property type="match status" value="1"/>
</dbReference>
<evidence type="ECO:0000256" key="6">
    <source>
        <dbReference type="ARBA" id="ARBA00037066"/>
    </source>
</evidence>
<comment type="similarity">
    <text evidence="1">Belongs to the ABC transporter superfamily.</text>
</comment>
<dbReference type="InterPro" id="IPR017871">
    <property type="entry name" value="ABC_transporter-like_CS"/>
</dbReference>
<dbReference type="PANTHER" id="PTHR42794:SF1">
    <property type="entry name" value="HEMIN IMPORT ATP-BINDING PROTEIN HMUV"/>
    <property type="match status" value="1"/>
</dbReference>
<dbReference type="InterPro" id="IPR027417">
    <property type="entry name" value="P-loop_NTPase"/>
</dbReference>
<dbReference type="Pfam" id="PF00005">
    <property type="entry name" value="ABC_tran"/>
    <property type="match status" value="1"/>
</dbReference>
<accession>A0A1N7LGB0</accession>
<dbReference type="EMBL" id="FTOE01000004">
    <property type="protein sequence ID" value="SIS72855.1"/>
    <property type="molecule type" value="Genomic_DNA"/>
</dbReference>
<dbReference type="OrthoDB" id="6461291at2"/>
<dbReference type="PROSITE" id="PS50893">
    <property type="entry name" value="ABC_TRANSPORTER_2"/>
    <property type="match status" value="1"/>
</dbReference>
<evidence type="ECO:0000313" key="8">
    <source>
        <dbReference type="EMBL" id="SIS72855.1"/>
    </source>
</evidence>
<proteinExistence type="inferred from homology"/>
<dbReference type="InterPro" id="IPR003439">
    <property type="entry name" value="ABC_transporter-like_ATP-bd"/>
</dbReference>
<dbReference type="SMART" id="SM00382">
    <property type="entry name" value="AAA"/>
    <property type="match status" value="1"/>
</dbReference>
<dbReference type="GO" id="GO:0016887">
    <property type="term" value="F:ATP hydrolysis activity"/>
    <property type="evidence" value="ECO:0007669"/>
    <property type="project" value="InterPro"/>
</dbReference>
<keyword evidence="4 8" id="KW-0067">ATP-binding</keyword>
<protein>
    <submittedName>
        <fullName evidence="8">Iron complex transport system ATP-binding protein</fullName>
    </submittedName>
</protein>
<gene>
    <name evidence="8" type="ORF">SAMN05421760_1048</name>
</gene>
<dbReference type="GO" id="GO:0005524">
    <property type="term" value="F:ATP binding"/>
    <property type="evidence" value="ECO:0007669"/>
    <property type="project" value="UniProtKB-KW"/>
</dbReference>
<keyword evidence="5" id="KW-1278">Translocase</keyword>
<feature type="domain" description="ABC transporter" evidence="7">
    <location>
        <begin position="3"/>
        <end position="241"/>
    </location>
</feature>
<evidence type="ECO:0000259" key="7">
    <source>
        <dbReference type="PROSITE" id="PS50893"/>
    </source>
</evidence>
<dbReference type="FunFam" id="3.40.50.300:FF:000134">
    <property type="entry name" value="Iron-enterobactin ABC transporter ATP-binding protein"/>
    <property type="match status" value="1"/>
</dbReference>
<dbReference type="Gene3D" id="3.40.50.300">
    <property type="entry name" value="P-loop containing nucleotide triphosphate hydrolases"/>
    <property type="match status" value="1"/>
</dbReference>
<dbReference type="CDD" id="cd03214">
    <property type="entry name" value="ABC_Iron-Siderophores_B12_Hemin"/>
    <property type="match status" value="1"/>
</dbReference>
<dbReference type="STRING" id="619304.SAMN05421760_1048"/>
<evidence type="ECO:0000256" key="2">
    <source>
        <dbReference type="ARBA" id="ARBA00022448"/>
    </source>
</evidence>
<dbReference type="Proteomes" id="UP000185999">
    <property type="component" value="Unassembled WGS sequence"/>
</dbReference>
<keyword evidence="3" id="KW-0547">Nucleotide-binding</keyword>
<keyword evidence="9" id="KW-1185">Reference proteome</keyword>